<sequence length="490" mass="51953">KACVIGGGWAGFGAAWQLLKHGFDVTLLDSSPDPGGLSAGWRTANGRAVEAGCKGFWRHYGNIDALAEELGISPFTPYTSSAFYSPKGKEVEAPVLGDLPRLPTPFGTLLYTSPYFTQLSVEDRISALPLAIDLLKYNATVESYLEYDDKSARDVFRGDPTNGRLGASEALYEQFLAPILCALMFAPPEELSASAALDVLYGYVLAHQDDFDVRWCKGTIAEEIFTPWVNKMRELGGPDVLLGGRRVQTVELGEPGARARVVASAPNGTSEIYDADVVVMATGVGAARGIVSSSPELCECPDLAGIKDVPSTDVIAVRLFLDKQVRLPNMSNVFAGFPLGGDDAAVNVAGTFFDLCALHDEYATIAADPRDDVRAVVEVDMYNAGAVLGLADAELVDVALRDVLEGCVPGCVPSDVRVVDSSVLRFKGGVTKFAPGTASLLPKTRVGGLDNFFVAGDYVWQGPDSHGARGLSQEKALVSGLCAADAAAEW</sequence>
<reference evidence="2 3" key="1">
    <citation type="journal article" date="2009" name="Science">
        <title>Green evolution and dynamic adaptations revealed by genomes of the marine picoeukaryotes Micromonas.</title>
        <authorList>
            <person name="Worden A.Z."/>
            <person name="Lee J.H."/>
            <person name="Mock T."/>
            <person name="Rouze P."/>
            <person name="Simmons M.P."/>
            <person name="Aerts A.L."/>
            <person name="Allen A.E."/>
            <person name="Cuvelier M.L."/>
            <person name="Derelle E."/>
            <person name="Everett M.V."/>
            <person name="Foulon E."/>
            <person name="Grimwood J."/>
            <person name="Gundlach H."/>
            <person name="Henrissat B."/>
            <person name="Napoli C."/>
            <person name="McDonald S.M."/>
            <person name="Parker M.S."/>
            <person name="Rombauts S."/>
            <person name="Salamov A."/>
            <person name="Von Dassow P."/>
            <person name="Badger J.H."/>
            <person name="Coutinho P.M."/>
            <person name="Demir E."/>
            <person name="Dubchak I."/>
            <person name="Gentemann C."/>
            <person name="Eikrem W."/>
            <person name="Gready J.E."/>
            <person name="John U."/>
            <person name="Lanier W."/>
            <person name="Lindquist E.A."/>
            <person name="Lucas S."/>
            <person name="Mayer K.F."/>
            <person name="Moreau H."/>
            <person name="Not F."/>
            <person name="Otillar R."/>
            <person name="Panaud O."/>
            <person name="Pangilinan J."/>
            <person name="Paulsen I."/>
            <person name="Piegu B."/>
            <person name="Poliakov A."/>
            <person name="Robbens S."/>
            <person name="Schmutz J."/>
            <person name="Toulza E."/>
            <person name="Wyss T."/>
            <person name="Zelensky A."/>
            <person name="Zhou K."/>
            <person name="Armbrust E.V."/>
            <person name="Bhattacharya D."/>
            <person name="Goodenough U.W."/>
            <person name="Van de Peer Y."/>
            <person name="Grigoriev I.V."/>
        </authorList>
    </citation>
    <scope>NUCLEOTIDE SEQUENCE [LARGE SCALE GENOMIC DNA]</scope>
    <source>
        <strain evidence="3">RCC299 / NOUM17</strain>
    </source>
</reference>
<dbReference type="SUPFAM" id="SSF51905">
    <property type="entry name" value="FAD/NAD(P)-binding domain"/>
    <property type="match status" value="1"/>
</dbReference>
<dbReference type="KEGG" id="mis:MICPUN_67767"/>
<dbReference type="PANTHER" id="PTHR42923">
    <property type="entry name" value="PROTOPORPHYRINOGEN OXIDASE"/>
    <property type="match status" value="1"/>
</dbReference>
<protein>
    <recommendedName>
        <fullName evidence="1">Amine oxidase domain-containing protein</fullName>
    </recommendedName>
</protein>
<dbReference type="GeneID" id="8243315"/>
<feature type="non-terminal residue" evidence="2">
    <location>
        <position position="1"/>
    </location>
</feature>
<dbReference type="EMBL" id="CP001326">
    <property type="protein sequence ID" value="ACO63664.1"/>
    <property type="molecule type" value="Genomic_DNA"/>
</dbReference>
<dbReference type="AlphaFoldDB" id="C1E5N5"/>
<evidence type="ECO:0000313" key="2">
    <source>
        <dbReference type="EMBL" id="ACO63664.1"/>
    </source>
</evidence>
<dbReference type="PRINTS" id="PR00419">
    <property type="entry name" value="ADXRDTASE"/>
</dbReference>
<dbReference type="PANTHER" id="PTHR42923:SF46">
    <property type="entry name" value="AMINE OXIDASE"/>
    <property type="match status" value="1"/>
</dbReference>
<accession>C1E5N5</accession>
<organism evidence="2 3">
    <name type="scientific">Micromonas commoda (strain RCC299 / NOUM17 / CCMP2709)</name>
    <name type="common">Picoplanktonic green alga</name>
    <dbReference type="NCBI Taxonomy" id="296587"/>
    <lineage>
        <taxon>Eukaryota</taxon>
        <taxon>Viridiplantae</taxon>
        <taxon>Chlorophyta</taxon>
        <taxon>Mamiellophyceae</taxon>
        <taxon>Mamiellales</taxon>
        <taxon>Mamiellaceae</taxon>
        <taxon>Micromonas</taxon>
    </lineage>
</organism>
<dbReference type="GO" id="GO:0016491">
    <property type="term" value="F:oxidoreductase activity"/>
    <property type="evidence" value="ECO:0007669"/>
    <property type="project" value="InterPro"/>
</dbReference>
<dbReference type="Proteomes" id="UP000002009">
    <property type="component" value="Chromosome 5"/>
</dbReference>
<feature type="domain" description="Amine oxidase" evidence="1">
    <location>
        <begin position="10"/>
        <end position="486"/>
    </location>
</feature>
<evidence type="ECO:0000259" key="1">
    <source>
        <dbReference type="Pfam" id="PF01593"/>
    </source>
</evidence>
<dbReference type="eggNOG" id="KOG0029">
    <property type="taxonomic scope" value="Eukaryota"/>
</dbReference>
<gene>
    <name evidence="2" type="ORF">MICPUN_67767</name>
</gene>
<dbReference type="OMA" id="LHDEYAT"/>
<dbReference type="STRING" id="296587.C1E5N5"/>
<dbReference type="OrthoDB" id="2219495at2759"/>
<proteinExistence type="predicted"/>
<dbReference type="InterPro" id="IPR036188">
    <property type="entry name" value="FAD/NAD-bd_sf"/>
</dbReference>
<name>C1E5N5_MICCC</name>
<keyword evidence="3" id="KW-1185">Reference proteome</keyword>
<dbReference type="RefSeq" id="XP_002502406.1">
    <property type="nucleotide sequence ID" value="XM_002502360.1"/>
</dbReference>
<evidence type="ECO:0000313" key="3">
    <source>
        <dbReference type="Proteomes" id="UP000002009"/>
    </source>
</evidence>
<dbReference type="InterPro" id="IPR002937">
    <property type="entry name" value="Amino_oxidase"/>
</dbReference>
<dbReference type="Gene3D" id="3.50.50.60">
    <property type="entry name" value="FAD/NAD(P)-binding domain"/>
    <property type="match status" value="1"/>
</dbReference>
<dbReference type="InParanoid" id="C1E5N5"/>
<feature type="non-terminal residue" evidence="2">
    <location>
        <position position="490"/>
    </location>
</feature>
<dbReference type="InterPro" id="IPR050464">
    <property type="entry name" value="Zeta_carotene_desat/Oxidored"/>
</dbReference>
<dbReference type="Pfam" id="PF01593">
    <property type="entry name" value="Amino_oxidase"/>
    <property type="match status" value="1"/>
</dbReference>